<dbReference type="InterPro" id="IPR011894">
    <property type="entry name" value="PorC_KorC"/>
</dbReference>
<proteinExistence type="predicted"/>
<dbReference type="Pfam" id="PF01558">
    <property type="entry name" value="POR"/>
    <property type="match status" value="1"/>
</dbReference>
<dbReference type="PANTHER" id="PTHR43366">
    <property type="entry name" value="PYRUVATE SYNTHASE SUBUNIT PORC"/>
    <property type="match status" value="1"/>
</dbReference>
<dbReference type="PANTHER" id="PTHR43366:SF1">
    <property type="entry name" value="PYRUVATE SYNTHASE SUBUNIT PORC"/>
    <property type="match status" value="1"/>
</dbReference>
<evidence type="ECO:0000259" key="2">
    <source>
        <dbReference type="Pfam" id="PF01558"/>
    </source>
</evidence>
<dbReference type="InterPro" id="IPR002869">
    <property type="entry name" value="Pyrv_flavodox_OxRed_cen"/>
</dbReference>
<protein>
    <recommendedName>
        <fullName evidence="2">Pyruvate/ketoisovalerate oxidoreductase catalytic domain-containing protein</fullName>
    </recommendedName>
</protein>
<dbReference type="GO" id="GO:0016625">
    <property type="term" value="F:oxidoreductase activity, acting on the aldehyde or oxo group of donors, iron-sulfur protein as acceptor"/>
    <property type="evidence" value="ECO:0007669"/>
    <property type="project" value="InterPro"/>
</dbReference>
<reference evidence="3" key="1">
    <citation type="submission" date="2018-05" db="EMBL/GenBank/DDBJ databases">
        <authorList>
            <person name="Lanie J.A."/>
            <person name="Ng W.-L."/>
            <person name="Kazmierczak K.M."/>
            <person name="Andrzejewski T.M."/>
            <person name="Davidsen T.M."/>
            <person name="Wayne K.J."/>
            <person name="Tettelin H."/>
            <person name="Glass J.I."/>
            <person name="Rusch D."/>
            <person name="Podicherti R."/>
            <person name="Tsui H.-C.T."/>
            <person name="Winkler M.E."/>
        </authorList>
    </citation>
    <scope>NUCLEOTIDE SEQUENCE</scope>
</reference>
<feature type="non-terminal residue" evidence="3">
    <location>
        <position position="204"/>
    </location>
</feature>
<gene>
    <name evidence="3" type="ORF">METZ01_LOCUS271218</name>
</gene>
<dbReference type="Gene3D" id="3.40.920.10">
    <property type="entry name" value="Pyruvate-ferredoxin oxidoreductase, PFOR, domain III"/>
    <property type="match status" value="1"/>
</dbReference>
<dbReference type="AlphaFoldDB" id="A0A382K0I9"/>
<dbReference type="NCBIfam" id="TIGR02175">
    <property type="entry name" value="PorC_KorC"/>
    <property type="match status" value="1"/>
</dbReference>
<sequence length="204" mass="21471">MAIKRYNVRMAGLGGQGVVTASHILSNGVVISGGHSSLVPFFGSEKRNAPVESYVRISADVIYEIGEIIYPNIIMIFHPSVITLGKSYTMPFYTGLKEGGVCIINTGSPIPFTADEQKGLEVNNTQVYNVPCTEIANKVAKTDLATNMGMCGAIAAVLGMPDLASLGGSVKDRFIGKGIVVSGGTAALDSAIEKKFAKKAKLLE</sequence>
<dbReference type="InterPro" id="IPR019752">
    <property type="entry name" value="Pyrv/ketoisovalerate_OxRed_cat"/>
</dbReference>
<evidence type="ECO:0000313" key="3">
    <source>
        <dbReference type="EMBL" id="SVC18364.1"/>
    </source>
</evidence>
<feature type="domain" description="Pyruvate/ketoisovalerate oxidoreductase catalytic" evidence="2">
    <location>
        <begin position="14"/>
        <end position="192"/>
    </location>
</feature>
<name>A0A382K0I9_9ZZZZ</name>
<organism evidence="3">
    <name type="scientific">marine metagenome</name>
    <dbReference type="NCBI Taxonomy" id="408172"/>
    <lineage>
        <taxon>unclassified sequences</taxon>
        <taxon>metagenomes</taxon>
        <taxon>ecological metagenomes</taxon>
    </lineage>
</organism>
<evidence type="ECO:0000256" key="1">
    <source>
        <dbReference type="ARBA" id="ARBA00023002"/>
    </source>
</evidence>
<dbReference type="EMBL" id="UINC01077849">
    <property type="protein sequence ID" value="SVC18364.1"/>
    <property type="molecule type" value="Genomic_DNA"/>
</dbReference>
<keyword evidence="1" id="KW-0560">Oxidoreductase</keyword>
<dbReference type="InterPro" id="IPR051626">
    <property type="entry name" value="Oxidoreductase_gamma_subunit"/>
</dbReference>
<dbReference type="SUPFAM" id="SSF53323">
    <property type="entry name" value="Pyruvate-ferredoxin oxidoreductase, PFOR, domain III"/>
    <property type="match status" value="1"/>
</dbReference>
<accession>A0A382K0I9</accession>